<accession>A0A8J6M8Z1</accession>
<dbReference type="EMBL" id="JACOPQ010000020">
    <property type="protein sequence ID" value="MBC5738722.1"/>
    <property type="molecule type" value="Genomic_DNA"/>
</dbReference>
<dbReference type="AlphaFoldDB" id="A0A8J6M8Z1"/>
<keyword evidence="12" id="KW-1003">Cell membrane</keyword>
<dbReference type="PANTHER" id="PTHR30040:SF2">
    <property type="entry name" value="FAD:PROTEIN FMN TRANSFERASE"/>
    <property type="match status" value="1"/>
</dbReference>
<dbReference type="Gene3D" id="3.10.520.10">
    <property type="entry name" value="ApbE-like domains"/>
    <property type="match status" value="1"/>
</dbReference>
<comment type="cofactor">
    <cofactor evidence="11">
        <name>Mg(2+)</name>
        <dbReference type="ChEBI" id="CHEBI:18420"/>
    </cofactor>
    <cofactor evidence="11">
        <name>Mn(2+)</name>
        <dbReference type="ChEBI" id="CHEBI:29035"/>
    </cofactor>
    <text evidence="11">Magnesium. Can also use manganese.</text>
</comment>
<feature type="binding site" evidence="11">
    <location>
        <position position="169"/>
    </location>
    <ligand>
        <name>Mg(2+)</name>
        <dbReference type="ChEBI" id="CHEBI:18420"/>
    </ligand>
</feature>
<proteinExistence type="inferred from homology"/>
<protein>
    <recommendedName>
        <fullName evidence="2 10">FAD:protein FMN transferase</fullName>
        <ecNumber evidence="1 10">2.7.1.180</ecNumber>
    </recommendedName>
    <alternativeName>
        <fullName evidence="8 10">Flavin transferase</fullName>
    </alternativeName>
</protein>
<feature type="signal peptide" evidence="12">
    <location>
        <begin position="1"/>
        <end position="21"/>
    </location>
</feature>
<dbReference type="PROSITE" id="PS51257">
    <property type="entry name" value="PROKAR_LIPOPROTEIN"/>
    <property type="match status" value="1"/>
</dbReference>
<keyword evidence="4 10" id="KW-0808">Transferase</keyword>
<comment type="subcellular location">
    <subcellularLocation>
        <location evidence="12">Cell inner membrane</location>
        <topology evidence="12">Lipid-anchor</topology>
        <orientation evidence="12">Periplasmic side</orientation>
    </subcellularLocation>
</comment>
<evidence type="ECO:0000256" key="5">
    <source>
        <dbReference type="ARBA" id="ARBA00022723"/>
    </source>
</evidence>
<name>A0A8J6M8Z1_9FIRM</name>
<keyword evidence="7 10" id="KW-0460">Magnesium</keyword>
<dbReference type="GO" id="GO:0046872">
    <property type="term" value="F:metal ion binding"/>
    <property type="evidence" value="ECO:0007669"/>
    <property type="project" value="UniProtKB-UniRule"/>
</dbReference>
<keyword evidence="14" id="KW-1185">Reference proteome</keyword>
<feature type="binding site" evidence="11">
    <location>
        <position position="284"/>
    </location>
    <ligand>
        <name>Mg(2+)</name>
        <dbReference type="ChEBI" id="CHEBI:18420"/>
    </ligand>
</feature>
<comment type="similarity">
    <text evidence="10 12">Belongs to the ApbE family.</text>
</comment>
<comment type="caution">
    <text evidence="13">The sequence shown here is derived from an EMBL/GenBank/DDBJ whole genome shotgun (WGS) entry which is preliminary data.</text>
</comment>
<evidence type="ECO:0000256" key="2">
    <source>
        <dbReference type="ARBA" id="ARBA00016337"/>
    </source>
</evidence>
<organism evidence="13 14">
    <name type="scientific">Lawsonibacter faecis</name>
    <dbReference type="NCBI Taxonomy" id="2763052"/>
    <lineage>
        <taxon>Bacteria</taxon>
        <taxon>Bacillati</taxon>
        <taxon>Bacillota</taxon>
        <taxon>Clostridia</taxon>
        <taxon>Eubacteriales</taxon>
        <taxon>Oscillospiraceae</taxon>
        <taxon>Lawsonibacter</taxon>
    </lineage>
</organism>
<evidence type="ECO:0000256" key="9">
    <source>
        <dbReference type="ARBA" id="ARBA00048540"/>
    </source>
</evidence>
<reference evidence="13" key="1">
    <citation type="submission" date="2020-08" db="EMBL/GenBank/DDBJ databases">
        <title>Genome public.</title>
        <authorList>
            <person name="Liu C."/>
            <person name="Sun Q."/>
        </authorList>
    </citation>
    <scope>NUCLEOTIDE SEQUENCE</scope>
    <source>
        <strain evidence="13">NSJ-52</strain>
    </source>
</reference>
<comment type="catalytic activity">
    <reaction evidence="9 10 12">
        <text>L-threonyl-[protein] + FAD = FMN-L-threonyl-[protein] + AMP + H(+)</text>
        <dbReference type="Rhea" id="RHEA:36847"/>
        <dbReference type="Rhea" id="RHEA-COMP:11060"/>
        <dbReference type="Rhea" id="RHEA-COMP:11061"/>
        <dbReference type="ChEBI" id="CHEBI:15378"/>
        <dbReference type="ChEBI" id="CHEBI:30013"/>
        <dbReference type="ChEBI" id="CHEBI:57692"/>
        <dbReference type="ChEBI" id="CHEBI:74257"/>
        <dbReference type="ChEBI" id="CHEBI:456215"/>
        <dbReference type="EC" id="2.7.1.180"/>
    </reaction>
</comment>
<sequence length="334" mass="35643">MSRKWTAALLCLSLTLGLALGGCAPSAAKQSRSGFYFDTVISMTVYTNDEKLLDDAQAECQRYDDLLSKTKVGSDVWNINHANGERVAVSEDTRDIIEKALEYSRLSEGRFDITIEPCVALWDFTGDAMGILPDGDALAAAAAKVDWTQVDVSDGGVRIPAGMTIDLGAIAKGYITDRIADFLKDRGVKNGFLNFGGNVLTIGGKPDGTAWNIGVQDPQGTQSQGILGVVAVEGEAVVTSGIYERGFDVDGVRYHHILDPKTGWPVQNELAGVSIVAEDAFDADALSTTVFAMGLEAGTAFIEGLDGIEAVFVTRDDAVTWTSGLEGRFTLQEQ</sequence>
<dbReference type="EC" id="2.7.1.180" evidence="1 10"/>
<dbReference type="PIRSF" id="PIRSF006268">
    <property type="entry name" value="ApbE"/>
    <property type="match status" value="1"/>
</dbReference>
<dbReference type="SUPFAM" id="SSF143631">
    <property type="entry name" value="ApbE-like"/>
    <property type="match status" value="1"/>
</dbReference>
<evidence type="ECO:0000256" key="1">
    <source>
        <dbReference type="ARBA" id="ARBA00011955"/>
    </source>
</evidence>
<keyword evidence="12" id="KW-0997">Cell inner membrane</keyword>
<evidence type="ECO:0000313" key="14">
    <source>
        <dbReference type="Proteomes" id="UP000607645"/>
    </source>
</evidence>
<dbReference type="Pfam" id="PF02424">
    <property type="entry name" value="ApbE"/>
    <property type="match status" value="1"/>
</dbReference>
<keyword evidence="12" id="KW-0472">Membrane</keyword>
<evidence type="ECO:0000256" key="4">
    <source>
        <dbReference type="ARBA" id="ARBA00022679"/>
    </source>
</evidence>
<keyword evidence="12" id="KW-0732">Signal</keyword>
<evidence type="ECO:0000256" key="7">
    <source>
        <dbReference type="ARBA" id="ARBA00022842"/>
    </source>
</evidence>
<evidence type="ECO:0000313" key="13">
    <source>
        <dbReference type="EMBL" id="MBC5738722.1"/>
    </source>
</evidence>
<dbReference type="GO" id="GO:0016740">
    <property type="term" value="F:transferase activity"/>
    <property type="evidence" value="ECO:0007669"/>
    <property type="project" value="UniProtKB-UniRule"/>
</dbReference>
<evidence type="ECO:0000256" key="6">
    <source>
        <dbReference type="ARBA" id="ARBA00022827"/>
    </source>
</evidence>
<dbReference type="PANTHER" id="PTHR30040">
    <property type="entry name" value="THIAMINE BIOSYNTHESIS LIPOPROTEIN APBE"/>
    <property type="match status" value="1"/>
</dbReference>
<dbReference type="InterPro" id="IPR003374">
    <property type="entry name" value="ApbE-like_sf"/>
</dbReference>
<feature type="chain" id="PRO_5039744369" description="FAD:protein FMN transferase" evidence="12">
    <location>
        <begin position="22"/>
        <end position="334"/>
    </location>
</feature>
<keyword evidence="5 10" id="KW-0479">Metal-binding</keyword>
<dbReference type="InterPro" id="IPR024932">
    <property type="entry name" value="ApbE"/>
</dbReference>
<evidence type="ECO:0000256" key="8">
    <source>
        <dbReference type="ARBA" id="ARBA00031306"/>
    </source>
</evidence>
<gene>
    <name evidence="13" type="ORF">H8S62_17050</name>
</gene>
<dbReference type="RefSeq" id="WP_186920369.1">
    <property type="nucleotide sequence ID" value="NZ_JACOPQ010000020.1"/>
</dbReference>
<comment type="function">
    <text evidence="12">Flavin transferase that catalyzes the transfer of the FMN moiety of FAD and its covalent binding to the hydroxyl group of a threonine residue in a target flavoprotein.</text>
</comment>
<keyword evidence="3 10" id="KW-0285">Flavoprotein</keyword>
<dbReference type="GO" id="GO:0005886">
    <property type="term" value="C:plasma membrane"/>
    <property type="evidence" value="ECO:0007669"/>
    <property type="project" value="UniProtKB-SubCell"/>
</dbReference>
<keyword evidence="6 10" id="KW-0274">FAD</keyword>
<evidence type="ECO:0000256" key="10">
    <source>
        <dbReference type="PIRNR" id="PIRNR006268"/>
    </source>
</evidence>
<dbReference type="Proteomes" id="UP000607645">
    <property type="component" value="Unassembled WGS sequence"/>
</dbReference>
<evidence type="ECO:0000256" key="3">
    <source>
        <dbReference type="ARBA" id="ARBA00022630"/>
    </source>
</evidence>
<feature type="binding site" evidence="11">
    <location>
        <position position="288"/>
    </location>
    <ligand>
        <name>Mg(2+)</name>
        <dbReference type="ChEBI" id="CHEBI:18420"/>
    </ligand>
</feature>
<evidence type="ECO:0000256" key="12">
    <source>
        <dbReference type="RuleBase" id="RU363002"/>
    </source>
</evidence>
<keyword evidence="12" id="KW-0449">Lipoprotein</keyword>
<evidence type="ECO:0000256" key="11">
    <source>
        <dbReference type="PIRSR" id="PIRSR006268-2"/>
    </source>
</evidence>